<evidence type="ECO:0000313" key="1">
    <source>
        <dbReference type="EnsemblPlants" id="MELO3C015047.2.1"/>
    </source>
</evidence>
<reference evidence="1" key="1">
    <citation type="submission" date="2023-03" db="UniProtKB">
        <authorList>
            <consortium name="EnsemblPlants"/>
        </authorList>
    </citation>
    <scope>IDENTIFICATION</scope>
</reference>
<protein>
    <submittedName>
        <fullName evidence="1">Uncharacterized protein</fullName>
    </submittedName>
</protein>
<sequence length="90" mass="10274">MELFWVMTENQGGDVQKPWRRKETEAVTSGLRKKKIGFQKVKLQEEEMETGCVSASRSEARMEFVGMHSNKAASETRNLLEVCFEICKGS</sequence>
<dbReference type="AlphaFoldDB" id="A0A9I9D9F5"/>
<dbReference type="EnsemblPlants" id="MELO3C015047.2.1">
    <property type="protein sequence ID" value="MELO3C015047.2.1"/>
    <property type="gene ID" value="MELO3C015047.2"/>
</dbReference>
<accession>A0A9I9D9F5</accession>
<dbReference type="Gramene" id="MELO3C015047.2.1">
    <property type="protein sequence ID" value="MELO3C015047.2.1"/>
    <property type="gene ID" value="MELO3C015047.2"/>
</dbReference>
<organism evidence="1">
    <name type="scientific">Cucumis melo</name>
    <name type="common">Muskmelon</name>
    <dbReference type="NCBI Taxonomy" id="3656"/>
    <lineage>
        <taxon>Eukaryota</taxon>
        <taxon>Viridiplantae</taxon>
        <taxon>Streptophyta</taxon>
        <taxon>Embryophyta</taxon>
        <taxon>Tracheophyta</taxon>
        <taxon>Spermatophyta</taxon>
        <taxon>Magnoliopsida</taxon>
        <taxon>eudicotyledons</taxon>
        <taxon>Gunneridae</taxon>
        <taxon>Pentapetalae</taxon>
        <taxon>rosids</taxon>
        <taxon>fabids</taxon>
        <taxon>Cucurbitales</taxon>
        <taxon>Cucurbitaceae</taxon>
        <taxon>Benincaseae</taxon>
        <taxon>Cucumis</taxon>
    </lineage>
</organism>
<proteinExistence type="predicted"/>
<name>A0A9I9D9F5_CUCME</name>